<evidence type="ECO:0000313" key="1">
    <source>
        <dbReference type="EMBL" id="QSI97709.1"/>
    </source>
</evidence>
<reference evidence="1" key="1">
    <citation type="submission" date="2020-12" db="EMBL/GenBank/DDBJ databases">
        <title>Glycine-derived nitronates bifurcate between O-methylation and denitrification in bacteria.</title>
        <authorList>
            <person name="He H.-Y."/>
            <person name="Ryan K.S."/>
        </authorList>
    </citation>
    <scope>NUCLEOTIDE SEQUENCE</scope>
    <source>
        <strain evidence="1">NRRL 3125</strain>
    </source>
</reference>
<dbReference type="Gene3D" id="3.40.47.10">
    <property type="match status" value="1"/>
</dbReference>
<protein>
    <submittedName>
        <fullName evidence="1">EtmJ</fullName>
    </submittedName>
</protein>
<sequence length="277" mass="29691">MPALLAACGVVAPPRRSPEPTLSNLSYYRDLVEPFGLEVDETLLRSAPHVGHRDLVDRLVAASGTDGSDPDLVIVTHALPDITPFTAMAPYLDRLLGGRAVNFGIHQQGLAAPFTALRAVSAFQRAGRSQRAVLAVLEQTTLPTRFPLVHDNHLVDSGVLLVLGTGGGPRIARVESVPATESAAARLGELTAKDPDGTLLVTGPWQDRDVLGQDVPSFHANPGTYCTSVWLALARHWTDWRERYGTVLLCDTDPLSGATHIAVLHSDRARGAAREAR</sequence>
<dbReference type="GO" id="GO:0016747">
    <property type="term" value="F:acyltransferase activity, transferring groups other than amino-acyl groups"/>
    <property type="evidence" value="ECO:0007669"/>
    <property type="project" value="UniProtKB-ARBA"/>
</dbReference>
<gene>
    <name evidence="1" type="primary">etmJ</name>
</gene>
<dbReference type="AlphaFoldDB" id="A0A898JS21"/>
<organism evidence="1">
    <name type="scientific">Streptomyces achromogenes subsp. streptozoticus</name>
    <dbReference type="NCBI Taxonomy" id="285532"/>
    <lineage>
        <taxon>Bacteria</taxon>
        <taxon>Bacillati</taxon>
        <taxon>Actinomycetota</taxon>
        <taxon>Actinomycetes</taxon>
        <taxon>Kitasatosporales</taxon>
        <taxon>Streptomycetaceae</taxon>
        <taxon>Streptomyces</taxon>
    </lineage>
</organism>
<dbReference type="EMBL" id="MW367897">
    <property type="protein sequence ID" value="QSI97709.1"/>
    <property type="molecule type" value="Genomic_DNA"/>
</dbReference>
<dbReference type="InterPro" id="IPR016039">
    <property type="entry name" value="Thiolase-like"/>
</dbReference>
<accession>A0A898JS21</accession>
<dbReference type="SUPFAM" id="SSF53901">
    <property type="entry name" value="Thiolase-like"/>
    <property type="match status" value="1"/>
</dbReference>
<name>A0A898JS21_STRC2</name>
<proteinExistence type="predicted"/>